<name>A0A821GHS7_9BILA</name>
<accession>A0A821GHS7</accession>
<dbReference type="EMBL" id="CAJOBP010031561">
    <property type="protein sequence ID" value="CAF4668821.1"/>
    <property type="molecule type" value="Genomic_DNA"/>
</dbReference>
<protein>
    <submittedName>
        <fullName evidence="1">Uncharacterized protein</fullName>
    </submittedName>
</protein>
<dbReference type="AlphaFoldDB" id="A0A821GHS7"/>
<reference evidence="1" key="1">
    <citation type="submission" date="2021-02" db="EMBL/GenBank/DDBJ databases">
        <authorList>
            <person name="Nowell W R."/>
        </authorList>
    </citation>
    <scope>NUCLEOTIDE SEQUENCE</scope>
</reference>
<gene>
    <name evidence="1" type="ORF">UJA718_LOCUS34642</name>
</gene>
<evidence type="ECO:0000313" key="1">
    <source>
        <dbReference type="EMBL" id="CAF4668821.1"/>
    </source>
</evidence>
<comment type="caution">
    <text evidence="1">The sequence shown here is derived from an EMBL/GenBank/DDBJ whole genome shotgun (WGS) entry which is preliminary data.</text>
</comment>
<organism evidence="1 2">
    <name type="scientific">Rotaria socialis</name>
    <dbReference type="NCBI Taxonomy" id="392032"/>
    <lineage>
        <taxon>Eukaryota</taxon>
        <taxon>Metazoa</taxon>
        <taxon>Spiralia</taxon>
        <taxon>Gnathifera</taxon>
        <taxon>Rotifera</taxon>
        <taxon>Eurotatoria</taxon>
        <taxon>Bdelloidea</taxon>
        <taxon>Philodinida</taxon>
        <taxon>Philodinidae</taxon>
        <taxon>Rotaria</taxon>
    </lineage>
</organism>
<dbReference type="Proteomes" id="UP000663873">
    <property type="component" value="Unassembled WGS sequence"/>
</dbReference>
<keyword evidence="2" id="KW-1185">Reference proteome</keyword>
<evidence type="ECO:0000313" key="2">
    <source>
        <dbReference type="Proteomes" id="UP000663873"/>
    </source>
</evidence>
<proteinExistence type="predicted"/>
<feature type="non-terminal residue" evidence="1">
    <location>
        <position position="1"/>
    </location>
</feature>
<sequence>SAKTTTSSNNKKQVFSNRHELLVYVTLLETNKPYIMNVMRTPAMQTLFLYASTIETNNDFTRILCDQWLEVTFENAETAQGVISSLLLLRNARDLLLQMTLQDLNKSIDVELLSKPRTYQLQHLLSMKMADFLENSCVYAIRRVLSAELDTIYRPQNVENADDDDSTIRKESTKINEYLTYNCLRSNDDQESFWSEYAGSTMQIHWVCPYCNEDILVNPAERVAHENQCQLSCEYFPSREKYFRIKLVN</sequence>